<reference evidence="2" key="1">
    <citation type="submission" date="2016-01" db="EMBL/GenBank/DDBJ databases">
        <title>Isolation and Characterization of Enterobacteria phage CBB.</title>
        <authorList>
            <person name="Buttimer C.T.H."/>
            <person name="Hendrix H."/>
            <person name="Alexandre H."/>
            <person name="O'Mahony J."/>
            <person name="Lavigne R."/>
            <person name="Coffey A."/>
        </authorList>
    </citation>
    <scope>NUCLEOTIDE SEQUENCE [LARGE SCALE GENOMIC DNA]</scope>
</reference>
<organism evidence="1 2">
    <name type="scientific">Pectobacterium phage vB_PcaM_CBB</name>
    <dbReference type="NCBI Taxonomy" id="2772511"/>
    <lineage>
        <taxon>Viruses</taxon>
        <taxon>Duplodnaviria</taxon>
        <taxon>Heunggongvirae</taxon>
        <taxon>Uroviricota</taxon>
        <taxon>Caudoviricetes</taxon>
        <taxon>Mimasvirus</taxon>
        <taxon>Mimasvirus CBB</taxon>
    </lineage>
</organism>
<evidence type="ECO:0000313" key="1">
    <source>
        <dbReference type="EMBL" id="AMM44067.1"/>
    </source>
</evidence>
<name>A0A1L2CVP4_9CAUD</name>
<dbReference type="EMBL" id="KU574722">
    <property type="protein sequence ID" value="AMM44067.1"/>
    <property type="molecule type" value="Genomic_DNA"/>
</dbReference>
<sequence length="241" mass="28547">MNKSNIETLIYNLSAVKYQFAIVCETALDQLSHYFCTIGNAINYDPVRGMIDCDRSGNYFCIIENHIFSFDDIQAQRKKSCEELEVQYNRLKEIFGDEVPENMKRLYVDEIEKLKKPFEVLDESYFFSYNDIAREMIDAVQKRFEEDRHLRLQINTPVIDEQCSIIFKVKNTDNPLIVKLAITTCKAWIEVLEYYVQAEWYFTEEEIQKYQGASHYFSLSYINTCIDKFKQIVENLENQNA</sequence>
<evidence type="ECO:0000313" key="2">
    <source>
        <dbReference type="Proteomes" id="UP000223891"/>
    </source>
</evidence>
<dbReference type="Proteomes" id="UP000223891">
    <property type="component" value="Segment"/>
</dbReference>
<proteinExistence type="predicted"/>
<gene>
    <name evidence="1" type="ORF">CBB_504</name>
</gene>
<accession>A0A1L2CVP4</accession>
<protein>
    <submittedName>
        <fullName evidence="1">Uncharacterized protein</fullName>
    </submittedName>
</protein>
<keyword evidence="2" id="KW-1185">Reference proteome</keyword>